<organism evidence="1 2">
    <name type="scientific">Anopheles minimus</name>
    <dbReference type="NCBI Taxonomy" id="112268"/>
    <lineage>
        <taxon>Eukaryota</taxon>
        <taxon>Metazoa</taxon>
        <taxon>Ecdysozoa</taxon>
        <taxon>Arthropoda</taxon>
        <taxon>Hexapoda</taxon>
        <taxon>Insecta</taxon>
        <taxon>Pterygota</taxon>
        <taxon>Neoptera</taxon>
        <taxon>Endopterygota</taxon>
        <taxon>Diptera</taxon>
        <taxon>Nematocera</taxon>
        <taxon>Culicoidea</taxon>
        <taxon>Culicidae</taxon>
        <taxon>Anophelinae</taxon>
        <taxon>Anopheles</taxon>
    </lineage>
</organism>
<reference evidence="2" key="1">
    <citation type="submission" date="2013-03" db="EMBL/GenBank/DDBJ databases">
        <title>The Genome Sequence of Anopheles minimus MINIMUS1.</title>
        <authorList>
            <consortium name="The Broad Institute Genomics Platform"/>
            <person name="Neafsey D.E."/>
            <person name="Walton C."/>
            <person name="Walker B."/>
            <person name="Young S.K."/>
            <person name="Zeng Q."/>
            <person name="Gargeya S."/>
            <person name="Fitzgerald M."/>
            <person name="Haas B."/>
            <person name="Abouelleil A."/>
            <person name="Allen A.W."/>
            <person name="Alvarado L."/>
            <person name="Arachchi H.M."/>
            <person name="Berlin A.M."/>
            <person name="Chapman S.B."/>
            <person name="Gainer-Dewar J."/>
            <person name="Goldberg J."/>
            <person name="Griggs A."/>
            <person name="Gujja S."/>
            <person name="Hansen M."/>
            <person name="Howarth C."/>
            <person name="Imamovic A."/>
            <person name="Ireland A."/>
            <person name="Larimer J."/>
            <person name="McCowan C."/>
            <person name="Murphy C."/>
            <person name="Pearson M."/>
            <person name="Poon T.W."/>
            <person name="Priest M."/>
            <person name="Roberts A."/>
            <person name="Saif S."/>
            <person name="Shea T."/>
            <person name="Sisk P."/>
            <person name="Sykes S."/>
            <person name="Wortman J."/>
            <person name="Nusbaum C."/>
            <person name="Birren B."/>
        </authorList>
    </citation>
    <scope>NUCLEOTIDE SEQUENCE [LARGE SCALE GENOMIC DNA]</scope>
    <source>
        <strain evidence="2">MINIMUS1</strain>
    </source>
</reference>
<evidence type="ECO:0000313" key="2">
    <source>
        <dbReference type="Proteomes" id="UP000075920"/>
    </source>
</evidence>
<dbReference type="VEuPathDB" id="VectorBase:AMIN014559"/>
<keyword evidence="2" id="KW-1185">Reference proteome</keyword>
<name>A0A182WPF8_9DIPT</name>
<dbReference type="AlphaFoldDB" id="A0A182WPF8"/>
<accession>A0A182WPF8</accession>
<dbReference type="EnsemblMetazoa" id="AMIN014559-RA">
    <property type="protein sequence ID" value="AMIN014559-PA"/>
    <property type="gene ID" value="AMIN014559"/>
</dbReference>
<protein>
    <submittedName>
        <fullName evidence="1">Uncharacterized protein</fullName>
    </submittedName>
</protein>
<dbReference type="Proteomes" id="UP000075920">
    <property type="component" value="Unassembled WGS sequence"/>
</dbReference>
<proteinExistence type="predicted"/>
<sequence>MMEGYSKLYTSAALISHLTPLYLLESNFNNGTMTSPTCNEQLKSTPCSP</sequence>
<reference evidence="1" key="2">
    <citation type="submission" date="2020-05" db="UniProtKB">
        <authorList>
            <consortium name="EnsemblMetazoa"/>
        </authorList>
    </citation>
    <scope>IDENTIFICATION</scope>
    <source>
        <strain evidence="1">MINIMUS1</strain>
    </source>
</reference>
<evidence type="ECO:0000313" key="1">
    <source>
        <dbReference type="EnsemblMetazoa" id="AMIN014559-PA"/>
    </source>
</evidence>